<evidence type="ECO:0000313" key="2">
    <source>
        <dbReference type="Proteomes" id="UP001055811"/>
    </source>
</evidence>
<organism evidence="1 2">
    <name type="scientific">Cichorium intybus</name>
    <name type="common">Chicory</name>
    <dbReference type="NCBI Taxonomy" id="13427"/>
    <lineage>
        <taxon>Eukaryota</taxon>
        <taxon>Viridiplantae</taxon>
        <taxon>Streptophyta</taxon>
        <taxon>Embryophyta</taxon>
        <taxon>Tracheophyta</taxon>
        <taxon>Spermatophyta</taxon>
        <taxon>Magnoliopsida</taxon>
        <taxon>eudicotyledons</taxon>
        <taxon>Gunneridae</taxon>
        <taxon>Pentapetalae</taxon>
        <taxon>asterids</taxon>
        <taxon>campanulids</taxon>
        <taxon>Asterales</taxon>
        <taxon>Asteraceae</taxon>
        <taxon>Cichorioideae</taxon>
        <taxon>Cichorieae</taxon>
        <taxon>Cichoriinae</taxon>
        <taxon>Cichorium</taxon>
    </lineage>
</organism>
<reference evidence="1 2" key="2">
    <citation type="journal article" date="2022" name="Mol. Ecol. Resour.">
        <title>The genomes of chicory, endive, great burdock and yacon provide insights into Asteraceae paleo-polyploidization history and plant inulin production.</title>
        <authorList>
            <person name="Fan W."/>
            <person name="Wang S."/>
            <person name="Wang H."/>
            <person name="Wang A."/>
            <person name="Jiang F."/>
            <person name="Liu H."/>
            <person name="Zhao H."/>
            <person name="Xu D."/>
            <person name="Zhang Y."/>
        </authorList>
    </citation>
    <scope>NUCLEOTIDE SEQUENCE [LARGE SCALE GENOMIC DNA]</scope>
    <source>
        <strain evidence="2">cv. Punajuju</strain>
        <tissue evidence="1">Leaves</tissue>
    </source>
</reference>
<comment type="caution">
    <text evidence="1">The sequence shown here is derived from an EMBL/GenBank/DDBJ whole genome shotgun (WGS) entry which is preliminary data.</text>
</comment>
<sequence length="125" mass="14075">MMDVVDEGKSMDESCYYSVLEIRKYASYSEIRLRIASLPDSICVSQAGQTRYTCVLLSRGSVLYIVLNLGSLTLFLLEICPDLCISNHTCLNDICIEKVGMELKEAKKWRCFSHLNYNGGGETET</sequence>
<protein>
    <submittedName>
        <fullName evidence="1">Uncharacterized protein</fullName>
    </submittedName>
</protein>
<dbReference type="EMBL" id="CM042013">
    <property type="protein sequence ID" value="KAI3739847.1"/>
    <property type="molecule type" value="Genomic_DNA"/>
</dbReference>
<name>A0ACB9CZX0_CICIN</name>
<dbReference type="Proteomes" id="UP001055811">
    <property type="component" value="Linkage Group LG05"/>
</dbReference>
<keyword evidence="2" id="KW-1185">Reference proteome</keyword>
<gene>
    <name evidence="1" type="ORF">L2E82_30259</name>
</gene>
<evidence type="ECO:0000313" key="1">
    <source>
        <dbReference type="EMBL" id="KAI3739847.1"/>
    </source>
</evidence>
<accession>A0ACB9CZX0</accession>
<reference evidence="2" key="1">
    <citation type="journal article" date="2022" name="Mol. Ecol. Resour.">
        <title>The genomes of chicory, endive, great burdock and yacon provide insights into Asteraceae palaeo-polyploidization history and plant inulin production.</title>
        <authorList>
            <person name="Fan W."/>
            <person name="Wang S."/>
            <person name="Wang H."/>
            <person name="Wang A."/>
            <person name="Jiang F."/>
            <person name="Liu H."/>
            <person name="Zhao H."/>
            <person name="Xu D."/>
            <person name="Zhang Y."/>
        </authorList>
    </citation>
    <scope>NUCLEOTIDE SEQUENCE [LARGE SCALE GENOMIC DNA]</scope>
    <source>
        <strain evidence="2">cv. Punajuju</strain>
    </source>
</reference>
<proteinExistence type="predicted"/>